<evidence type="ECO:0000256" key="1">
    <source>
        <dbReference type="ARBA" id="ARBA00022723"/>
    </source>
</evidence>
<accession>A0AAV9XZT4</accession>
<keyword evidence="6" id="KW-1185">Reference proteome</keyword>
<gene>
    <name evidence="5" type="ORF">RS030_172653</name>
</gene>
<evidence type="ECO:0000313" key="5">
    <source>
        <dbReference type="EMBL" id="KAK6590186.1"/>
    </source>
</evidence>
<dbReference type="Proteomes" id="UP001311799">
    <property type="component" value="Unassembled WGS sequence"/>
</dbReference>
<dbReference type="CDD" id="cd16651">
    <property type="entry name" value="SPL-RING_NSE2"/>
    <property type="match status" value="1"/>
</dbReference>
<keyword evidence="2" id="KW-0863">Zinc-finger</keyword>
<proteinExistence type="predicted"/>
<dbReference type="Pfam" id="PF11789">
    <property type="entry name" value="zf-Nse"/>
    <property type="match status" value="1"/>
</dbReference>
<dbReference type="InterPro" id="IPR013083">
    <property type="entry name" value="Znf_RING/FYVE/PHD"/>
</dbReference>
<evidence type="ECO:0000259" key="4">
    <source>
        <dbReference type="Pfam" id="PF11789"/>
    </source>
</evidence>
<protein>
    <recommendedName>
        <fullName evidence="4">SP-RING-type domain-containing protein</fullName>
    </recommendedName>
</protein>
<keyword evidence="3" id="KW-0862">Zinc</keyword>
<dbReference type="GO" id="GO:0008270">
    <property type="term" value="F:zinc ion binding"/>
    <property type="evidence" value="ECO:0007669"/>
    <property type="project" value="UniProtKB-KW"/>
</dbReference>
<evidence type="ECO:0000256" key="2">
    <source>
        <dbReference type="ARBA" id="ARBA00022771"/>
    </source>
</evidence>
<dbReference type="EMBL" id="JAWDEY010000008">
    <property type="protein sequence ID" value="KAK6590186.1"/>
    <property type="molecule type" value="Genomic_DNA"/>
</dbReference>
<organism evidence="5 6">
    <name type="scientific">Cryptosporidium xiaoi</name>
    <dbReference type="NCBI Taxonomy" id="659607"/>
    <lineage>
        <taxon>Eukaryota</taxon>
        <taxon>Sar</taxon>
        <taxon>Alveolata</taxon>
        <taxon>Apicomplexa</taxon>
        <taxon>Conoidasida</taxon>
        <taxon>Coccidia</taxon>
        <taxon>Eucoccidiorida</taxon>
        <taxon>Eimeriorina</taxon>
        <taxon>Cryptosporidiidae</taxon>
        <taxon>Cryptosporidium</taxon>
    </lineage>
</organism>
<name>A0AAV9XZT4_9CRYT</name>
<reference evidence="5 6" key="1">
    <citation type="submission" date="2023-10" db="EMBL/GenBank/DDBJ databases">
        <title>Comparative genomics analysis reveals potential genetic determinants of host preference in Cryptosporidium xiaoi.</title>
        <authorList>
            <person name="Xiao L."/>
            <person name="Li J."/>
        </authorList>
    </citation>
    <scope>NUCLEOTIDE SEQUENCE [LARGE SCALE GENOMIC DNA]</scope>
    <source>
        <strain evidence="5 6">52996</strain>
    </source>
</reference>
<dbReference type="InterPro" id="IPR004181">
    <property type="entry name" value="Znf_MIZ"/>
</dbReference>
<evidence type="ECO:0000256" key="3">
    <source>
        <dbReference type="ARBA" id="ARBA00022833"/>
    </source>
</evidence>
<dbReference type="Gene3D" id="3.30.40.10">
    <property type="entry name" value="Zinc/RING finger domain, C3HC4 (zinc finger)"/>
    <property type="match status" value="1"/>
</dbReference>
<keyword evidence="1" id="KW-0479">Metal-binding</keyword>
<feature type="domain" description="SP-RING-type" evidence="4">
    <location>
        <begin position="105"/>
        <end position="169"/>
    </location>
</feature>
<sequence>MKDILREYIRYLNEIISRCETMIDRYNLATCLTSKERRKLLDIIINFENLRLWGKGVLYGENDQPYNESIGNGSDVLEIKKLLTVKLGLEIMGEKEVEFENEHVLVISRRELPKICCLTRETFNEPVSHRYEGSNMKLDICRNHVFEKEAILNYLGNRKKKACPIAGCGYMVVKRYLREDIEVMEQIHDISVKKE</sequence>
<comment type="caution">
    <text evidence="5">The sequence shown here is derived from an EMBL/GenBank/DDBJ whole genome shotgun (WGS) entry which is preliminary data.</text>
</comment>
<dbReference type="AlphaFoldDB" id="A0AAV9XZT4"/>
<evidence type="ECO:0000313" key="6">
    <source>
        <dbReference type="Proteomes" id="UP001311799"/>
    </source>
</evidence>